<evidence type="ECO:0000256" key="2">
    <source>
        <dbReference type="ARBA" id="ARBA00022472"/>
    </source>
</evidence>
<dbReference type="InterPro" id="IPR038538">
    <property type="entry name" value="MTERF_sf"/>
</dbReference>
<dbReference type="PANTHER" id="PTHR13068">
    <property type="entry name" value="CGI-12 PROTEIN-RELATED"/>
    <property type="match status" value="1"/>
</dbReference>
<proteinExistence type="inferred from homology"/>
<keyword evidence="5" id="KW-1185">Reference proteome</keyword>
<keyword evidence="2" id="KW-0804">Transcription</keyword>
<gene>
    <name evidence="4" type="ORF">Fmac_026839</name>
</gene>
<evidence type="ECO:0000256" key="1">
    <source>
        <dbReference type="ARBA" id="ARBA00007692"/>
    </source>
</evidence>
<evidence type="ECO:0000313" key="5">
    <source>
        <dbReference type="Proteomes" id="UP001603857"/>
    </source>
</evidence>
<keyword evidence="3" id="KW-0809">Transit peptide</keyword>
<dbReference type="AlphaFoldDB" id="A0ABD1LHP8"/>
<comment type="similarity">
    <text evidence="1">Belongs to the mTERF family.</text>
</comment>
<evidence type="ECO:0000256" key="3">
    <source>
        <dbReference type="ARBA" id="ARBA00022946"/>
    </source>
</evidence>
<reference evidence="4 5" key="1">
    <citation type="submission" date="2024-08" db="EMBL/GenBank/DDBJ databases">
        <title>Insights into the chromosomal genome structure of Flemingia macrophylla.</title>
        <authorList>
            <person name="Ding Y."/>
            <person name="Zhao Y."/>
            <person name="Bi W."/>
            <person name="Wu M."/>
            <person name="Zhao G."/>
            <person name="Gong Y."/>
            <person name="Li W."/>
            <person name="Zhang P."/>
        </authorList>
    </citation>
    <scope>NUCLEOTIDE SEQUENCE [LARGE SCALE GENOMIC DNA]</scope>
    <source>
        <strain evidence="4">DYQJB</strain>
        <tissue evidence="4">Leaf</tissue>
    </source>
</reference>
<keyword evidence="2" id="KW-0805">Transcription regulation</keyword>
<evidence type="ECO:0000313" key="4">
    <source>
        <dbReference type="EMBL" id="KAL2322460.1"/>
    </source>
</evidence>
<keyword evidence="2" id="KW-0806">Transcription termination</keyword>
<dbReference type="GO" id="GO:0006353">
    <property type="term" value="P:DNA-templated transcription termination"/>
    <property type="evidence" value="ECO:0007669"/>
    <property type="project" value="UniProtKB-KW"/>
</dbReference>
<accession>A0ABD1LHP8</accession>
<dbReference type="EMBL" id="JBGMDY010000009">
    <property type="protein sequence ID" value="KAL2322460.1"/>
    <property type="molecule type" value="Genomic_DNA"/>
</dbReference>
<dbReference type="Pfam" id="PF02536">
    <property type="entry name" value="mTERF"/>
    <property type="match status" value="2"/>
</dbReference>
<sequence>MVPIPNFLISRFTISFTHHRTTHFQLLQHKHNAFLFFFNSFTSATSSDAESDGNHPKSDTFTVSYLVNSCGVSPALAEELSKRVNLKTPHALNAVVDLLYHYGFSKPQIAKLVEKQPTVLAISAENTLLPKLKFFRSIGVSNSDMPKILISSHNILARSLEKCLIPRYEILRSVLRDNGEVVRALRSTPFGFTYGGIVNYLVPNVEVLRQSGVPQASISYLLIHCGTLAYRNHSKFMEAVNAAKKIGFDPLQTTFIVAIEMLLTKSKAVWESRFDIYERWGWNREMALQAFRKFPGVMKLSEDKFTKKMSFLVKDMGWPSEDVAEYPVVIAYNLEKRIIPRFSVIKILRSKGLLENNLHFSSIICVTEENFLKKFVDNFKKELPLLPDIYNSLINEQSVA</sequence>
<protein>
    <recommendedName>
        <fullName evidence="6">Mitochondrial transcription termination factor family protein</fullName>
    </recommendedName>
</protein>
<organism evidence="4 5">
    <name type="scientific">Flemingia macrophylla</name>
    <dbReference type="NCBI Taxonomy" id="520843"/>
    <lineage>
        <taxon>Eukaryota</taxon>
        <taxon>Viridiplantae</taxon>
        <taxon>Streptophyta</taxon>
        <taxon>Embryophyta</taxon>
        <taxon>Tracheophyta</taxon>
        <taxon>Spermatophyta</taxon>
        <taxon>Magnoliopsida</taxon>
        <taxon>eudicotyledons</taxon>
        <taxon>Gunneridae</taxon>
        <taxon>Pentapetalae</taxon>
        <taxon>rosids</taxon>
        <taxon>fabids</taxon>
        <taxon>Fabales</taxon>
        <taxon>Fabaceae</taxon>
        <taxon>Papilionoideae</taxon>
        <taxon>50 kb inversion clade</taxon>
        <taxon>NPAAA clade</taxon>
        <taxon>indigoferoid/millettioid clade</taxon>
        <taxon>Phaseoleae</taxon>
        <taxon>Flemingia</taxon>
    </lineage>
</organism>
<evidence type="ECO:0008006" key="6">
    <source>
        <dbReference type="Google" id="ProtNLM"/>
    </source>
</evidence>
<dbReference type="PANTHER" id="PTHR13068:SF133">
    <property type="entry name" value="MITOCHONDRIAL TRANSCRIPTION TERMINATION FACTOR FAMILY PROTEIN"/>
    <property type="match status" value="1"/>
</dbReference>
<dbReference type="InterPro" id="IPR003690">
    <property type="entry name" value="MTERF"/>
</dbReference>
<dbReference type="Gene3D" id="1.25.70.10">
    <property type="entry name" value="Transcription termination factor 3, mitochondrial"/>
    <property type="match status" value="1"/>
</dbReference>
<comment type="caution">
    <text evidence="4">The sequence shown here is derived from an EMBL/GenBank/DDBJ whole genome shotgun (WGS) entry which is preliminary data.</text>
</comment>
<dbReference type="Proteomes" id="UP001603857">
    <property type="component" value="Unassembled WGS sequence"/>
</dbReference>
<name>A0ABD1LHP8_9FABA</name>
<dbReference type="FunFam" id="1.25.70.10:FF:000001">
    <property type="entry name" value="Mitochondrial transcription termination factor-like"/>
    <property type="match status" value="1"/>
</dbReference>
<dbReference type="SMART" id="SM00733">
    <property type="entry name" value="Mterf"/>
    <property type="match status" value="4"/>
</dbReference>